<dbReference type="EMBL" id="AMQN01012803">
    <property type="status" value="NOT_ANNOTATED_CDS"/>
    <property type="molecule type" value="Genomic_DNA"/>
</dbReference>
<dbReference type="EMBL" id="KB309766">
    <property type="protein sequence ID" value="ELT93389.1"/>
    <property type="molecule type" value="Genomic_DNA"/>
</dbReference>
<gene>
    <name evidence="1" type="ORF">CAPTEDRAFT_186320</name>
</gene>
<keyword evidence="3" id="KW-1185">Reference proteome</keyword>
<dbReference type="Proteomes" id="UP000014760">
    <property type="component" value="Unassembled WGS sequence"/>
</dbReference>
<dbReference type="AlphaFoldDB" id="R7TI45"/>
<reference evidence="2" key="3">
    <citation type="submission" date="2015-06" db="UniProtKB">
        <authorList>
            <consortium name="EnsemblMetazoa"/>
        </authorList>
    </citation>
    <scope>IDENTIFICATION</scope>
</reference>
<dbReference type="HOGENOM" id="CLU_1236093_0_0_1"/>
<accession>R7TI45</accession>
<evidence type="ECO:0000313" key="3">
    <source>
        <dbReference type="Proteomes" id="UP000014760"/>
    </source>
</evidence>
<protein>
    <submittedName>
        <fullName evidence="1 2">Uncharacterized protein</fullName>
    </submittedName>
</protein>
<name>R7TI45_CAPTE</name>
<dbReference type="EnsemblMetazoa" id="CapteT186320">
    <property type="protein sequence ID" value="CapteP186320"/>
    <property type="gene ID" value="CapteG186320"/>
</dbReference>
<evidence type="ECO:0000313" key="2">
    <source>
        <dbReference type="EnsemblMetazoa" id="CapteP186320"/>
    </source>
</evidence>
<reference evidence="3" key="1">
    <citation type="submission" date="2012-12" db="EMBL/GenBank/DDBJ databases">
        <authorList>
            <person name="Hellsten U."/>
            <person name="Grimwood J."/>
            <person name="Chapman J.A."/>
            <person name="Shapiro H."/>
            <person name="Aerts A."/>
            <person name="Otillar R.P."/>
            <person name="Terry A.Y."/>
            <person name="Boore J.L."/>
            <person name="Simakov O."/>
            <person name="Marletaz F."/>
            <person name="Cho S.-J."/>
            <person name="Edsinger-Gonzales E."/>
            <person name="Havlak P."/>
            <person name="Kuo D.-H."/>
            <person name="Larsson T."/>
            <person name="Lv J."/>
            <person name="Arendt D."/>
            <person name="Savage R."/>
            <person name="Osoegawa K."/>
            <person name="de Jong P."/>
            <person name="Lindberg D.R."/>
            <person name="Seaver E.C."/>
            <person name="Weisblat D.A."/>
            <person name="Putnam N.H."/>
            <person name="Grigoriev I.V."/>
            <person name="Rokhsar D.S."/>
        </authorList>
    </citation>
    <scope>NUCLEOTIDE SEQUENCE</scope>
    <source>
        <strain evidence="3">I ESC-2004</strain>
    </source>
</reference>
<reference evidence="1 3" key="2">
    <citation type="journal article" date="2013" name="Nature">
        <title>Insights into bilaterian evolution from three spiralian genomes.</title>
        <authorList>
            <person name="Simakov O."/>
            <person name="Marletaz F."/>
            <person name="Cho S.J."/>
            <person name="Edsinger-Gonzales E."/>
            <person name="Havlak P."/>
            <person name="Hellsten U."/>
            <person name="Kuo D.H."/>
            <person name="Larsson T."/>
            <person name="Lv J."/>
            <person name="Arendt D."/>
            <person name="Savage R."/>
            <person name="Osoegawa K."/>
            <person name="de Jong P."/>
            <person name="Grimwood J."/>
            <person name="Chapman J.A."/>
            <person name="Shapiro H."/>
            <person name="Aerts A."/>
            <person name="Otillar R.P."/>
            <person name="Terry A.Y."/>
            <person name="Boore J.L."/>
            <person name="Grigoriev I.V."/>
            <person name="Lindberg D.R."/>
            <person name="Seaver E.C."/>
            <person name="Weisblat D.A."/>
            <person name="Putnam N.H."/>
            <person name="Rokhsar D.S."/>
        </authorList>
    </citation>
    <scope>NUCLEOTIDE SEQUENCE</scope>
    <source>
        <strain evidence="1 3">I ESC-2004</strain>
    </source>
</reference>
<proteinExistence type="predicted"/>
<sequence length="224" mass="25319">MDKVSITTGSHWRSADLRKIRVRNLGHQRLPSHDQIIQHEATVAMKQGKSLEELSRDIAGLVRYAYSSADARTSSNIIINAFINAIDNPTLRCKLRNSIPSSFEEALWKAKSYMINLEVEAQTHKHKPMLIAKSLDEDIFLYKGTTLGEASSVSVVQCDDRQYPGTRALPEELEKLIKDSTLEQDENDRDAARKLIENSHTVFASKQSPFGHTKIIQHGIETRH</sequence>
<organism evidence="1">
    <name type="scientific">Capitella teleta</name>
    <name type="common">Polychaete worm</name>
    <dbReference type="NCBI Taxonomy" id="283909"/>
    <lineage>
        <taxon>Eukaryota</taxon>
        <taxon>Metazoa</taxon>
        <taxon>Spiralia</taxon>
        <taxon>Lophotrochozoa</taxon>
        <taxon>Annelida</taxon>
        <taxon>Polychaeta</taxon>
        <taxon>Sedentaria</taxon>
        <taxon>Scolecida</taxon>
        <taxon>Capitellidae</taxon>
        <taxon>Capitella</taxon>
    </lineage>
</organism>
<dbReference type="OrthoDB" id="6091153at2759"/>
<evidence type="ECO:0000313" key="1">
    <source>
        <dbReference type="EMBL" id="ELT93389.1"/>
    </source>
</evidence>